<protein>
    <submittedName>
        <fullName evidence="1">Uncharacterized protein</fullName>
    </submittedName>
</protein>
<reference evidence="1 2" key="1">
    <citation type="journal article" date="2019" name="Int. J. Syst. Evol. Microbiol.">
        <title>The Global Catalogue of Microorganisms (GCM) 10K type strain sequencing project: providing services to taxonomists for standard genome sequencing and annotation.</title>
        <authorList>
            <consortium name="The Broad Institute Genomics Platform"/>
            <consortium name="The Broad Institute Genome Sequencing Center for Infectious Disease"/>
            <person name="Wu L."/>
            <person name="Ma J."/>
        </authorList>
    </citation>
    <scope>NUCLEOTIDE SEQUENCE [LARGE SCALE GENOMIC DNA]</scope>
    <source>
        <strain evidence="1 2">JCM 13004</strain>
    </source>
</reference>
<comment type="caution">
    <text evidence="1">The sequence shown here is derived from an EMBL/GenBank/DDBJ whole genome shotgun (WGS) entry which is preliminary data.</text>
</comment>
<organism evidence="1 2">
    <name type="scientific">Kitasatospora nipponensis</name>
    <dbReference type="NCBI Taxonomy" id="258049"/>
    <lineage>
        <taxon>Bacteria</taxon>
        <taxon>Bacillati</taxon>
        <taxon>Actinomycetota</taxon>
        <taxon>Actinomycetes</taxon>
        <taxon>Kitasatosporales</taxon>
        <taxon>Streptomycetaceae</taxon>
        <taxon>Kitasatospora</taxon>
    </lineage>
</organism>
<sequence length="42" mass="4514">MVTMRSLAVGLIRQAGWTDIAAATDHYRAHPGDDATMLDLTA</sequence>
<evidence type="ECO:0000313" key="2">
    <source>
        <dbReference type="Proteomes" id="UP001500037"/>
    </source>
</evidence>
<keyword evidence="2" id="KW-1185">Reference proteome</keyword>
<gene>
    <name evidence="1" type="ORF">GCM10009665_45050</name>
</gene>
<name>A0ABN1WGL6_9ACTN</name>
<evidence type="ECO:0000313" key="1">
    <source>
        <dbReference type="EMBL" id="GAA1249212.1"/>
    </source>
</evidence>
<accession>A0ABN1WGL6</accession>
<dbReference type="Proteomes" id="UP001500037">
    <property type="component" value="Unassembled WGS sequence"/>
</dbReference>
<dbReference type="EMBL" id="BAAALF010000086">
    <property type="protein sequence ID" value="GAA1249212.1"/>
    <property type="molecule type" value="Genomic_DNA"/>
</dbReference>
<proteinExistence type="predicted"/>